<evidence type="ECO:0000256" key="1">
    <source>
        <dbReference type="SAM" id="MobiDB-lite"/>
    </source>
</evidence>
<keyword evidence="3" id="KW-1185">Reference proteome</keyword>
<protein>
    <submittedName>
        <fullName evidence="2">Uncharacterized protein</fullName>
    </submittedName>
</protein>
<organism evidence="2 3">
    <name type="scientific">Plasmopara halstedii</name>
    <name type="common">Downy mildew of sunflower</name>
    <dbReference type="NCBI Taxonomy" id="4781"/>
    <lineage>
        <taxon>Eukaryota</taxon>
        <taxon>Sar</taxon>
        <taxon>Stramenopiles</taxon>
        <taxon>Oomycota</taxon>
        <taxon>Peronosporomycetes</taxon>
        <taxon>Peronosporales</taxon>
        <taxon>Peronosporaceae</taxon>
        <taxon>Plasmopara</taxon>
    </lineage>
</organism>
<dbReference type="Proteomes" id="UP000054928">
    <property type="component" value="Unassembled WGS sequence"/>
</dbReference>
<feature type="region of interest" description="Disordered" evidence="1">
    <location>
        <begin position="41"/>
        <end position="63"/>
    </location>
</feature>
<name>A0A0P1AQ54_PLAHL</name>
<proteinExistence type="predicted"/>
<evidence type="ECO:0000313" key="2">
    <source>
        <dbReference type="EMBL" id="CEG43231.1"/>
    </source>
</evidence>
<dbReference type="EMBL" id="CCYD01000653">
    <property type="protein sequence ID" value="CEG43231.1"/>
    <property type="molecule type" value="Genomic_DNA"/>
</dbReference>
<dbReference type="GeneID" id="36408498"/>
<reference evidence="3" key="1">
    <citation type="submission" date="2014-09" db="EMBL/GenBank/DDBJ databases">
        <authorList>
            <person name="Sharma Rahul"/>
            <person name="Thines Marco"/>
        </authorList>
    </citation>
    <scope>NUCLEOTIDE SEQUENCE [LARGE SCALE GENOMIC DNA]</scope>
</reference>
<accession>A0A0P1AQ54</accession>
<evidence type="ECO:0000313" key="3">
    <source>
        <dbReference type="Proteomes" id="UP000054928"/>
    </source>
</evidence>
<dbReference type="RefSeq" id="XP_024579600.1">
    <property type="nucleotide sequence ID" value="XM_024729199.1"/>
</dbReference>
<sequence>MVFVSRVFESEDDHFLQTVSLSRGEYWNPHLHQEILRYEAKKGPASSGGKSPPPSISTMADPKFKAPVPYHTTTLSGRKISNQAVNGIRDQAADL</sequence>
<dbReference type="AlphaFoldDB" id="A0A0P1AQ54"/>